<dbReference type="Pfam" id="PF01161">
    <property type="entry name" value="PBP"/>
    <property type="match status" value="1"/>
</dbReference>
<dbReference type="NCBIfam" id="TIGR00481">
    <property type="entry name" value="YbhB/YbcL family Raf kinase inhibitor-like protein"/>
    <property type="match status" value="1"/>
</dbReference>
<dbReference type="EMBL" id="JZCR01000006">
    <property type="protein sequence ID" value="KJW13291.1"/>
    <property type="molecule type" value="Genomic_DNA"/>
</dbReference>
<gene>
    <name evidence="1" type="ORF">VC81_02135</name>
</gene>
<name>A0A0F3RTJ5_9LACO</name>
<dbReference type="Gene3D" id="3.90.280.10">
    <property type="entry name" value="PEBP-like"/>
    <property type="match status" value="1"/>
</dbReference>
<dbReference type="InterPro" id="IPR036610">
    <property type="entry name" value="PEBP-like_sf"/>
</dbReference>
<reference evidence="1 2" key="1">
    <citation type="submission" date="2015-03" db="EMBL/GenBank/DDBJ databases">
        <authorList>
            <person name="Zheng J."/>
            <person name="Ganezle M."/>
        </authorList>
    </citation>
    <scope>NUCLEOTIDE SEQUENCE [LARGE SCALE GENOMIC DNA]</scope>
    <source>
        <strain evidence="1 2">LP38</strain>
    </source>
</reference>
<dbReference type="Proteomes" id="UP000033491">
    <property type="component" value="Unassembled WGS sequence"/>
</dbReference>
<dbReference type="SUPFAM" id="SSF49777">
    <property type="entry name" value="PEBP-like"/>
    <property type="match status" value="1"/>
</dbReference>
<dbReference type="PATRIC" id="fig|216463.3.peg.2234"/>
<dbReference type="OrthoDB" id="9797506at2"/>
<organism evidence="1 2">
    <name type="scientific">Levilactobacillus spicheri</name>
    <dbReference type="NCBI Taxonomy" id="216463"/>
    <lineage>
        <taxon>Bacteria</taxon>
        <taxon>Bacillati</taxon>
        <taxon>Bacillota</taxon>
        <taxon>Bacilli</taxon>
        <taxon>Lactobacillales</taxon>
        <taxon>Lactobacillaceae</taxon>
        <taxon>Levilactobacillus</taxon>
    </lineage>
</organism>
<evidence type="ECO:0000313" key="2">
    <source>
        <dbReference type="Proteomes" id="UP000033491"/>
    </source>
</evidence>
<evidence type="ECO:0000313" key="1">
    <source>
        <dbReference type="EMBL" id="KJW13291.1"/>
    </source>
</evidence>
<dbReference type="CDD" id="cd00865">
    <property type="entry name" value="PEBP_bact_arch"/>
    <property type="match status" value="1"/>
</dbReference>
<dbReference type="InterPro" id="IPR008914">
    <property type="entry name" value="PEBP"/>
</dbReference>
<dbReference type="InterPro" id="IPR005247">
    <property type="entry name" value="YbhB_YbcL/LppC-like"/>
</dbReference>
<dbReference type="AlphaFoldDB" id="A0A0F3RTJ5"/>
<protein>
    <submittedName>
        <fullName evidence="1">Phosphatidylethanolamine-binding protein</fullName>
    </submittedName>
</protein>
<dbReference type="RefSeq" id="WP_045806517.1">
    <property type="nucleotide sequence ID" value="NZ_JZCR01000006.1"/>
</dbReference>
<sequence>MQIHVQLNNGYLPQRYTREATDRYHAQPVESFPMMLQDIPAQTVALAVSLIDYDAVPRTGFPFIHWLAANIPVMTELPADFSRQFTGPQGQTSWMSRFYQLDDPYFAQHYAGPNPPDQPHHYTLTVWALKTHLALANGFYYNDFRDQLAGNVLAKDEIQLLAQ</sequence>
<comment type="caution">
    <text evidence="1">The sequence shown here is derived from an EMBL/GenBank/DDBJ whole genome shotgun (WGS) entry which is preliminary data.</text>
</comment>
<proteinExistence type="predicted"/>
<accession>A0A0F3RTJ5</accession>
<dbReference type="STRING" id="216463.VC81_02135"/>